<feature type="transmembrane region" description="Helical" evidence="6">
    <location>
        <begin position="38"/>
        <end position="61"/>
    </location>
</feature>
<dbReference type="InterPro" id="IPR002528">
    <property type="entry name" value="MATE_fam"/>
</dbReference>
<name>A0ABW8YEW8_9FLAO</name>
<gene>
    <name evidence="7" type="ORF">ABS768_09745</name>
</gene>
<keyword evidence="2" id="KW-1003">Cell membrane</keyword>
<evidence type="ECO:0000256" key="6">
    <source>
        <dbReference type="SAM" id="Phobius"/>
    </source>
</evidence>
<sequence length="414" mass="45829">MISTSGIGFIFRLFGLGTSFLATMLISRLFSVGVFGNYSLAFTIAQATALVFALGIPSALVKIVGNNSYTYLQAKKLLIKGLKITLVFSIVPVMFFFFGAGFLSETIFKSDVLSNYFVVICLVLPLFIFHELFLFFFISVKKFKLYNVFMFGLPNLLLLAFLYLFYILKMPEHYTFIAFAISMLIVVITEAFMVFEIKPKTVDTPLSSGALVKTAWPLLFSGLMLYLLNWTDLIMLGMMVDEDEVGIYNIAYKIGTLGFLVIVTVNIIMMPKMAELYGKGDLSGLKKFIHKSTRLIIFTTVPIVAGIVGLSSYILSFFGEEAIAGKSTLIIISAGILFSAMCGNTDQILNMTGNEKVFRNITVVCFLANISLNYLLIPVYGINGAAIASVATNALLNVISLFYMKKMLGFYTFA</sequence>
<evidence type="ECO:0000313" key="8">
    <source>
        <dbReference type="Proteomes" id="UP001629059"/>
    </source>
</evidence>
<feature type="transmembrane region" description="Helical" evidence="6">
    <location>
        <begin position="116"/>
        <end position="138"/>
    </location>
</feature>
<comment type="caution">
    <text evidence="7">The sequence shown here is derived from an EMBL/GenBank/DDBJ whole genome shotgun (WGS) entry which is preliminary data.</text>
</comment>
<dbReference type="PANTHER" id="PTHR30250:SF11">
    <property type="entry name" value="O-ANTIGEN TRANSPORTER-RELATED"/>
    <property type="match status" value="1"/>
</dbReference>
<accession>A0ABW8YEW8</accession>
<keyword evidence="3 6" id="KW-0812">Transmembrane</keyword>
<feature type="transmembrane region" description="Helical" evidence="6">
    <location>
        <begin position="382"/>
        <end position="404"/>
    </location>
</feature>
<dbReference type="EMBL" id="JBELQB010000006">
    <property type="protein sequence ID" value="MFL9837780.1"/>
    <property type="molecule type" value="Genomic_DNA"/>
</dbReference>
<feature type="transmembrane region" description="Helical" evidence="6">
    <location>
        <begin position="327"/>
        <end position="345"/>
    </location>
</feature>
<evidence type="ECO:0000256" key="2">
    <source>
        <dbReference type="ARBA" id="ARBA00022475"/>
    </source>
</evidence>
<feature type="transmembrane region" description="Helical" evidence="6">
    <location>
        <begin position="295"/>
        <end position="315"/>
    </location>
</feature>
<feature type="transmembrane region" description="Helical" evidence="6">
    <location>
        <begin position="250"/>
        <end position="269"/>
    </location>
</feature>
<dbReference type="PANTHER" id="PTHR30250">
    <property type="entry name" value="PST FAMILY PREDICTED COLANIC ACID TRANSPORTER"/>
    <property type="match status" value="1"/>
</dbReference>
<dbReference type="InterPro" id="IPR050833">
    <property type="entry name" value="Poly_Biosynth_Transport"/>
</dbReference>
<dbReference type="RefSeq" id="WP_408074778.1">
    <property type="nucleotide sequence ID" value="NZ_JBELQB010000006.1"/>
</dbReference>
<feature type="transmembrane region" description="Helical" evidence="6">
    <location>
        <begin position="82"/>
        <end position="104"/>
    </location>
</feature>
<keyword evidence="8" id="KW-1185">Reference proteome</keyword>
<feature type="transmembrane region" description="Helical" evidence="6">
    <location>
        <begin position="145"/>
        <end position="168"/>
    </location>
</feature>
<keyword evidence="4 6" id="KW-1133">Transmembrane helix</keyword>
<dbReference type="Proteomes" id="UP001629059">
    <property type="component" value="Unassembled WGS sequence"/>
</dbReference>
<feature type="transmembrane region" description="Helical" evidence="6">
    <location>
        <begin position="357"/>
        <end position="376"/>
    </location>
</feature>
<proteinExistence type="predicted"/>
<evidence type="ECO:0000256" key="4">
    <source>
        <dbReference type="ARBA" id="ARBA00022989"/>
    </source>
</evidence>
<evidence type="ECO:0000256" key="3">
    <source>
        <dbReference type="ARBA" id="ARBA00022692"/>
    </source>
</evidence>
<protein>
    <submittedName>
        <fullName evidence="7">Flippase</fullName>
    </submittedName>
</protein>
<dbReference type="Pfam" id="PF01554">
    <property type="entry name" value="MatE"/>
    <property type="match status" value="1"/>
</dbReference>
<reference evidence="7 8" key="1">
    <citation type="submission" date="2024-06" db="EMBL/GenBank/DDBJ databases">
        <authorList>
            <person name="Kaempfer P."/>
            <person name="Viver T."/>
        </authorList>
    </citation>
    <scope>NUCLEOTIDE SEQUENCE [LARGE SCALE GENOMIC DNA]</scope>
    <source>
        <strain evidence="7 8">ST-75</strain>
    </source>
</reference>
<evidence type="ECO:0000313" key="7">
    <source>
        <dbReference type="EMBL" id="MFL9837780.1"/>
    </source>
</evidence>
<comment type="subcellular location">
    <subcellularLocation>
        <location evidence="1">Cell membrane</location>
        <topology evidence="1">Multi-pass membrane protein</topology>
    </subcellularLocation>
</comment>
<feature type="transmembrane region" description="Helical" evidence="6">
    <location>
        <begin position="216"/>
        <end position="238"/>
    </location>
</feature>
<keyword evidence="5 6" id="KW-0472">Membrane</keyword>
<evidence type="ECO:0000256" key="1">
    <source>
        <dbReference type="ARBA" id="ARBA00004651"/>
    </source>
</evidence>
<feature type="transmembrane region" description="Helical" evidence="6">
    <location>
        <begin position="174"/>
        <end position="195"/>
    </location>
</feature>
<organism evidence="7 8">
    <name type="scientific">Flavobacterium rhizophilum</name>
    <dbReference type="NCBI Taxonomy" id="3163296"/>
    <lineage>
        <taxon>Bacteria</taxon>
        <taxon>Pseudomonadati</taxon>
        <taxon>Bacteroidota</taxon>
        <taxon>Flavobacteriia</taxon>
        <taxon>Flavobacteriales</taxon>
        <taxon>Flavobacteriaceae</taxon>
        <taxon>Flavobacterium</taxon>
    </lineage>
</organism>
<feature type="transmembrane region" description="Helical" evidence="6">
    <location>
        <begin position="7"/>
        <end position="26"/>
    </location>
</feature>
<dbReference type="CDD" id="cd13128">
    <property type="entry name" value="MATE_Wzx_like"/>
    <property type="match status" value="1"/>
</dbReference>
<evidence type="ECO:0000256" key="5">
    <source>
        <dbReference type="ARBA" id="ARBA00023136"/>
    </source>
</evidence>